<name>A0A804NAR8_MAIZE</name>
<reference evidence="3" key="1">
    <citation type="submission" date="2015-12" db="EMBL/GenBank/DDBJ databases">
        <title>Update maize B73 reference genome by single molecule sequencing technologies.</title>
        <authorList>
            <consortium name="Maize Genome Sequencing Project"/>
            <person name="Ware D."/>
        </authorList>
    </citation>
    <scope>NUCLEOTIDE SEQUENCE [LARGE SCALE GENOMIC DNA]</scope>
    <source>
        <strain evidence="3">cv. B73</strain>
    </source>
</reference>
<reference evidence="2" key="3">
    <citation type="submission" date="2021-05" db="UniProtKB">
        <authorList>
            <consortium name="EnsemblPlants"/>
        </authorList>
    </citation>
    <scope>IDENTIFICATION</scope>
    <source>
        <strain evidence="2">cv. B73</strain>
    </source>
</reference>
<keyword evidence="3" id="KW-1185">Reference proteome</keyword>
<dbReference type="EnsemblPlants" id="Zm00001eb147500_T001">
    <property type="protein sequence ID" value="Zm00001eb147500_P001"/>
    <property type="gene ID" value="Zm00001eb147500"/>
</dbReference>
<sequence>MSNTSRFSVCPGVTSPCVLTGWAAYSPPGEPARVAPIRAVGPSAFRAAVHLGSVGSLSLASSPVVIWFRDQPTPASPAHVKARPVGKLNGGRGPGAGQRSADVQLIPFPAAVGPATRAAHQPMHRLGERITHHKVAASGHGVAAVSASAPSGTRMPFFPDRDWARAQNLVGDRTGPIPFFSSCTDDDATAAFACRPRFLWKQLPGEGCSDTVDGLPVSARDWSRSRG</sequence>
<dbReference type="Proteomes" id="UP000007305">
    <property type="component" value="Chromosome 3"/>
</dbReference>
<proteinExistence type="predicted"/>
<dbReference type="InParanoid" id="A0A804NAR8"/>
<organism evidence="2 3">
    <name type="scientific">Zea mays</name>
    <name type="common">Maize</name>
    <dbReference type="NCBI Taxonomy" id="4577"/>
    <lineage>
        <taxon>Eukaryota</taxon>
        <taxon>Viridiplantae</taxon>
        <taxon>Streptophyta</taxon>
        <taxon>Embryophyta</taxon>
        <taxon>Tracheophyta</taxon>
        <taxon>Spermatophyta</taxon>
        <taxon>Magnoliopsida</taxon>
        <taxon>Liliopsida</taxon>
        <taxon>Poales</taxon>
        <taxon>Poaceae</taxon>
        <taxon>PACMAD clade</taxon>
        <taxon>Panicoideae</taxon>
        <taxon>Andropogonodae</taxon>
        <taxon>Andropogoneae</taxon>
        <taxon>Tripsacinae</taxon>
        <taxon>Zea</taxon>
    </lineage>
</organism>
<dbReference type="AlphaFoldDB" id="A0A804NAR8"/>
<evidence type="ECO:0000313" key="3">
    <source>
        <dbReference type="Proteomes" id="UP000007305"/>
    </source>
</evidence>
<evidence type="ECO:0000313" key="2">
    <source>
        <dbReference type="EnsemblPlants" id="Zm00001eb147500_P001"/>
    </source>
</evidence>
<reference evidence="2" key="2">
    <citation type="submission" date="2019-07" db="EMBL/GenBank/DDBJ databases">
        <authorList>
            <person name="Seetharam A."/>
            <person name="Woodhouse M."/>
            <person name="Cannon E."/>
        </authorList>
    </citation>
    <scope>NUCLEOTIDE SEQUENCE [LARGE SCALE GENOMIC DNA]</scope>
    <source>
        <strain evidence="2">cv. B73</strain>
    </source>
</reference>
<evidence type="ECO:0000256" key="1">
    <source>
        <dbReference type="SAM" id="MobiDB-lite"/>
    </source>
</evidence>
<protein>
    <submittedName>
        <fullName evidence="2">Uncharacterized protein</fullName>
    </submittedName>
</protein>
<accession>A0A804NAR8</accession>
<feature type="region of interest" description="Disordered" evidence="1">
    <location>
        <begin position="76"/>
        <end position="99"/>
    </location>
</feature>
<dbReference type="Gramene" id="Zm00001eb147500_T001">
    <property type="protein sequence ID" value="Zm00001eb147500_P001"/>
    <property type="gene ID" value="Zm00001eb147500"/>
</dbReference>